<sequence length="372" mass="42630">MTERKIHLGVDARSLNLPFVRGIGTYLRSLMEQLLETNSVHLTLFADRPEYPIAFSENEHAEHEIFEFRGDRFSAWEQVGLPRRAKARRVDLLFCPGTYVPLWQPVPTIVTIHDTIGWQSRSLGVRDRFIRHRLLPLAYRKCREIITISNSSKRDIEDRFSFLRNRCTVIHHGLDPSYQDICEKPKAFRLNLPQQLSESAYVLYVGGNIPRKRPDWAIKVFSESASESAKLVMLGVDAIHHKNFLAEIPESIRPRIVVFPFLSEEIVAALYSHATAVLYPTLYEGFGFPVLQANAFGVPVLHSAVGSLKELVGPSSIVVEPEDFTGWCQQLKICFEGKRDARAVSRLWARTFCWEKSAELHLQVFRRCLKVT</sequence>
<name>A0A5C6CXI1_9BACT</name>
<keyword evidence="1 3" id="KW-0808">Transferase</keyword>
<dbReference type="Pfam" id="PF13692">
    <property type="entry name" value="Glyco_trans_1_4"/>
    <property type="match status" value="1"/>
</dbReference>
<dbReference type="CDD" id="cd03809">
    <property type="entry name" value="GT4_MtfB-like"/>
    <property type="match status" value="1"/>
</dbReference>
<protein>
    <submittedName>
        <fullName evidence="3">D-inositol 3-phosphate glycosyltransferase</fullName>
        <ecNumber evidence="3">2.4.1.250</ecNumber>
    </submittedName>
</protein>
<comment type="caution">
    <text evidence="3">The sequence shown here is derived from an EMBL/GenBank/DDBJ whole genome shotgun (WGS) entry which is preliminary data.</text>
</comment>
<dbReference type="Proteomes" id="UP000319143">
    <property type="component" value="Unassembled WGS sequence"/>
</dbReference>
<dbReference type="EMBL" id="SJPV01000023">
    <property type="protein sequence ID" value="TWU29148.1"/>
    <property type="molecule type" value="Genomic_DNA"/>
</dbReference>
<dbReference type="PANTHER" id="PTHR46401">
    <property type="entry name" value="GLYCOSYLTRANSFERASE WBBK-RELATED"/>
    <property type="match status" value="1"/>
</dbReference>
<dbReference type="Gene3D" id="3.40.50.2000">
    <property type="entry name" value="Glycogen Phosphorylase B"/>
    <property type="match status" value="2"/>
</dbReference>
<evidence type="ECO:0000313" key="4">
    <source>
        <dbReference type="Proteomes" id="UP000319143"/>
    </source>
</evidence>
<evidence type="ECO:0000256" key="1">
    <source>
        <dbReference type="ARBA" id="ARBA00022679"/>
    </source>
</evidence>
<keyword evidence="3" id="KW-0328">Glycosyltransferase</keyword>
<dbReference type="Pfam" id="PF13439">
    <property type="entry name" value="Glyco_transf_4"/>
    <property type="match status" value="1"/>
</dbReference>
<reference evidence="3 4" key="1">
    <citation type="submission" date="2019-02" db="EMBL/GenBank/DDBJ databases">
        <title>Deep-cultivation of Planctomycetes and their phenomic and genomic characterization uncovers novel biology.</title>
        <authorList>
            <person name="Wiegand S."/>
            <person name="Jogler M."/>
            <person name="Boedeker C."/>
            <person name="Pinto D."/>
            <person name="Vollmers J."/>
            <person name="Rivas-Marin E."/>
            <person name="Kohn T."/>
            <person name="Peeters S.H."/>
            <person name="Heuer A."/>
            <person name="Rast P."/>
            <person name="Oberbeckmann S."/>
            <person name="Bunk B."/>
            <person name="Jeske O."/>
            <person name="Meyerdierks A."/>
            <person name="Storesund J.E."/>
            <person name="Kallscheuer N."/>
            <person name="Luecker S."/>
            <person name="Lage O.M."/>
            <person name="Pohl T."/>
            <person name="Merkel B.J."/>
            <person name="Hornburger P."/>
            <person name="Mueller R.-W."/>
            <person name="Bruemmer F."/>
            <person name="Labrenz M."/>
            <person name="Spormann A.M."/>
            <person name="Op Den Camp H."/>
            <person name="Overmann J."/>
            <person name="Amann R."/>
            <person name="Jetten M.S.M."/>
            <person name="Mascher T."/>
            <person name="Medema M.H."/>
            <person name="Devos D.P."/>
            <person name="Kaster A.-K."/>
            <person name="Ovreas L."/>
            <person name="Rohde M."/>
            <person name="Galperin M.Y."/>
            <person name="Jogler C."/>
        </authorList>
    </citation>
    <scope>NUCLEOTIDE SEQUENCE [LARGE SCALE GENOMIC DNA]</scope>
    <source>
        <strain evidence="3 4">Poly41</strain>
    </source>
</reference>
<evidence type="ECO:0000259" key="2">
    <source>
        <dbReference type="Pfam" id="PF13439"/>
    </source>
</evidence>
<dbReference type="GO" id="GO:0102710">
    <property type="term" value="F:D-inositol-3-phosphate glycosyltransferase activity"/>
    <property type="evidence" value="ECO:0007669"/>
    <property type="project" value="UniProtKB-EC"/>
</dbReference>
<dbReference type="AlphaFoldDB" id="A0A5C6CXI1"/>
<dbReference type="OrthoDB" id="283384at2"/>
<feature type="domain" description="Glycosyltransferase subfamily 4-like N-terminal" evidence="2">
    <location>
        <begin position="21"/>
        <end position="177"/>
    </location>
</feature>
<proteinExistence type="predicted"/>
<organism evidence="3 4">
    <name type="scientific">Novipirellula artificiosorum</name>
    <dbReference type="NCBI Taxonomy" id="2528016"/>
    <lineage>
        <taxon>Bacteria</taxon>
        <taxon>Pseudomonadati</taxon>
        <taxon>Planctomycetota</taxon>
        <taxon>Planctomycetia</taxon>
        <taxon>Pirellulales</taxon>
        <taxon>Pirellulaceae</taxon>
        <taxon>Novipirellula</taxon>
    </lineage>
</organism>
<keyword evidence="4" id="KW-1185">Reference proteome</keyword>
<dbReference type="EC" id="2.4.1.250" evidence="3"/>
<dbReference type="RefSeq" id="WP_146531381.1">
    <property type="nucleotide sequence ID" value="NZ_SJPV01000023.1"/>
</dbReference>
<accession>A0A5C6CXI1</accession>
<dbReference type="PANTHER" id="PTHR46401:SF2">
    <property type="entry name" value="GLYCOSYLTRANSFERASE WBBK-RELATED"/>
    <property type="match status" value="1"/>
</dbReference>
<dbReference type="GO" id="GO:0009103">
    <property type="term" value="P:lipopolysaccharide biosynthetic process"/>
    <property type="evidence" value="ECO:0007669"/>
    <property type="project" value="TreeGrafter"/>
</dbReference>
<dbReference type="SUPFAM" id="SSF53756">
    <property type="entry name" value="UDP-Glycosyltransferase/glycogen phosphorylase"/>
    <property type="match status" value="1"/>
</dbReference>
<evidence type="ECO:0000313" key="3">
    <source>
        <dbReference type="EMBL" id="TWU29148.1"/>
    </source>
</evidence>
<gene>
    <name evidence="3" type="primary">mshA_6</name>
    <name evidence="3" type="ORF">Poly41_67200</name>
</gene>
<dbReference type="InterPro" id="IPR028098">
    <property type="entry name" value="Glyco_trans_4-like_N"/>
</dbReference>